<feature type="region of interest" description="Disordered" evidence="1">
    <location>
        <begin position="72"/>
        <end position="159"/>
    </location>
</feature>
<dbReference type="AlphaFoldDB" id="A0A1S6GKK8"/>
<evidence type="ECO:0000256" key="1">
    <source>
        <dbReference type="SAM" id="MobiDB-lite"/>
    </source>
</evidence>
<geneLocation type="plasmid" evidence="2">
    <name>pCBMA213_2</name>
</geneLocation>
<name>A0A1S6GKK8_9MYCO</name>
<accession>A0A1S6GKK8</accession>
<protein>
    <submittedName>
        <fullName evidence="2">Uncharacterized protein</fullName>
    </submittedName>
</protein>
<organism evidence="2">
    <name type="scientific">Mycolicibacterium sp. CBMA 213</name>
    <dbReference type="NCBI Taxonomy" id="1968788"/>
    <lineage>
        <taxon>Bacteria</taxon>
        <taxon>Bacillati</taxon>
        <taxon>Actinomycetota</taxon>
        <taxon>Actinomycetes</taxon>
        <taxon>Mycobacteriales</taxon>
        <taxon>Mycobacteriaceae</taxon>
        <taxon>Mycolicibacterium</taxon>
    </lineage>
</organism>
<evidence type="ECO:0000313" key="2">
    <source>
        <dbReference type="EMBL" id="AQS22405.1"/>
    </source>
</evidence>
<dbReference type="EMBL" id="KY349138">
    <property type="protein sequence ID" value="AQS22405.1"/>
    <property type="molecule type" value="Genomic_DNA"/>
</dbReference>
<sequence>MRLILRGAGAAHRGSQPCLVALLATNHQIRAHVRPCALTAAKPIVVQPMSSPAGARSDCYDFATRRPRCAEAPRTGCNTIGNTRTTSNERNAVLAPRMHRPRHQNYAQQPEHHGPRQRPAGSDLATPRSADTQMNTRSQTLAATPAMNAAPTRLPGSSR</sequence>
<feature type="compositionally biased region" description="Polar residues" evidence="1">
    <location>
        <begin position="76"/>
        <end position="90"/>
    </location>
</feature>
<feature type="compositionally biased region" description="Polar residues" evidence="1">
    <location>
        <begin position="129"/>
        <end position="142"/>
    </location>
</feature>
<proteinExistence type="predicted"/>
<gene>
    <name evidence="2" type="ORF">pCBMA213_2_00041</name>
</gene>
<keyword evidence="2" id="KW-0614">Plasmid</keyword>
<reference evidence="2" key="1">
    <citation type="submission" date="2016-12" db="EMBL/GenBank/DDBJ databases">
        <title>Complete plasmid sequence carrying type IV-like and type VII secretion systems from an atypical mycobacteria strain.</title>
        <authorList>
            <person name="Morgado S."/>
            <person name="Marin M."/>
            <person name="Fonseca E."/>
            <person name="Freitas F."/>
            <person name="Vicente A.C."/>
        </authorList>
    </citation>
    <scope>NUCLEOTIDE SEQUENCE</scope>
    <source>
        <strain evidence="2">CBMA 213</strain>
        <plasmid evidence="2">pCBMA213_2</plasmid>
    </source>
</reference>